<evidence type="ECO:0000313" key="1">
    <source>
        <dbReference type="EMBL" id="KIM90297.1"/>
    </source>
</evidence>
<proteinExistence type="predicted"/>
<gene>
    <name evidence="1" type="ORF">PILCRDRAFT_812041</name>
</gene>
<dbReference type="Proteomes" id="UP000054166">
    <property type="component" value="Unassembled WGS sequence"/>
</dbReference>
<protein>
    <submittedName>
        <fullName evidence="1">Uncharacterized protein</fullName>
    </submittedName>
</protein>
<dbReference type="EMBL" id="KN832973">
    <property type="protein sequence ID" value="KIM90297.1"/>
    <property type="molecule type" value="Genomic_DNA"/>
</dbReference>
<evidence type="ECO:0000313" key="2">
    <source>
        <dbReference type="Proteomes" id="UP000054166"/>
    </source>
</evidence>
<keyword evidence="2" id="KW-1185">Reference proteome</keyword>
<sequence length="73" mass="8288">MPALKIPQRTHLSDRFPTGRNLVLRLNARKPQRDILRRAWGPGKASAEIYASLHVDSVHQLTCVDLSRVRCLS</sequence>
<accession>A0A0C3CKT9</accession>
<dbReference type="InParanoid" id="A0A0C3CKT9"/>
<dbReference type="HOGENOM" id="CLU_2705677_0_0_1"/>
<reference evidence="1 2" key="1">
    <citation type="submission" date="2014-04" db="EMBL/GenBank/DDBJ databases">
        <authorList>
            <consortium name="DOE Joint Genome Institute"/>
            <person name="Kuo A."/>
            <person name="Tarkka M."/>
            <person name="Buscot F."/>
            <person name="Kohler A."/>
            <person name="Nagy L.G."/>
            <person name="Floudas D."/>
            <person name="Copeland A."/>
            <person name="Barry K.W."/>
            <person name="Cichocki N."/>
            <person name="Veneault-Fourrey C."/>
            <person name="LaButti K."/>
            <person name="Lindquist E.A."/>
            <person name="Lipzen A."/>
            <person name="Lundell T."/>
            <person name="Morin E."/>
            <person name="Murat C."/>
            <person name="Sun H."/>
            <person name="Tunlid A."/>
            <person name="Henrissat B."/>
            <person name="Grigoriev I.V."/>
            <person name="Hibbett D.S."/>
            <person name="Martin F."/>
            <person name="Nordberg H.P."/>
            <person name="Cantor M.N."/>
            <person name="Hua S.X."/>
        </authorList>
    </citation>
    <scope>NUCLEOTIDE SEQUENCE [LARGE SCALE GENOMIC DNA]</scope>
    <source>
        <strain evidence="1 2">F 1598</strain>
    </source>
</reference>
<reference evidence="2" key="2">
    <citation type="submission" date="2015-01" db="EMBL/GenBank/DDBJ databases">
        <title>Evolutionary Origins and Diversification of the Mycorrhizal Mutualists.</title>
        <authorList>
            <consortium name="DOE Joint Genome Institute"/>
            <consortium name="Mycorrhizal Genomics Consortium"/>
            <person name="Kohler A."/>
            <person name="Kuo A."/>
            <person name="Nagy L.G."/>
            <person name="Floudas D."/>
            <person name="Copeland A."/>
            <person name="Barry K.W."/>
            <person name="Cichocki N."/>
            <person name="Veneault-Fourrey C."/>
            <person name="LaButti K."/>
            <person name="Lindquist E.A."/>
            <person name="Lipzen A."/>
            <person name="Lundell T."/>
            <person name="Morin E."/>
            <person name="Murat C."/>
            <person name="Riley R."/>
            <person name="Ohm R."/>
            <person name="Sun H."/>
            <person name="Tunlid A."/>
            <person name="Henrissat B."/>
            <person name="Grigoriev I.V."/>
            <person name="Hibbett D.S."/>
            <person name="Martin F."/>
        </authorList>
    </citation>
    <scope>NUCLEOTIDE SEQUENCE [LARGE SCALE GENOMIC DNA]</scope>
    <source>
        <strain evidence="2">F 1598</strain>
    </source>
</reference>
<name>A0A0C3CKT9_PILCF</name>
<dbReference type="AlphaFoldDB" id="A0A0C3CKT9"/>
<organism evidence="1 2">
    <name type="scientific">Piloderma croceum (strain F 1598)</name>
    <dbReference type="NCBI Taxonomy" id="765440"/>
    <lineage>
        <taxon>Eukaryota</taxon>
        <taxon>Fungi</taxon>
        <taxon>Dikarya</taxon>
        <taxon>Basidiomycota</taxon>
        <taxon>Agaricomycotina</taxon>
        <taxon>Agaricomycetes</taxon>
        <taxon>Agaricomycetidae</taxon>
        <taxon>Atheliales</taxon>
        <taxon>Atheliaceae</taxon>
        <taxon>Piloderma</taxon>
    </lineage>
</organism>